<dbReference type="InterPro" id="IPR016032">
    <property type="entry name" value="Sig_transdc_resp-reg_C-effctor"/>
</dbReference>
<feature type="domain" description="HTH luxR-type" evidence="1">
    <location>
        <begin position="251"/>
        <end position="316"/>
    </location>
</feature>
<dbReference type="PANTHER" id="PTHR34293">
    <property type="entry name" value="HTH-TYPE TRANSCRIPTIONAL REGULATOR TRMBL2"/>
    <property type="match status" value="1"/>
</dbReference>
<dbReference type="InterPro" id="IPR051797">
    <property type="entry name" value="TrmB-like"/>
</dbReference>
<dbReference type="SUPFAM" id="SSF46894">
    <property type="entry name" value="C-terminal effector domain of the bipartite response regulators"/>
    <property type="match status" value="1"/>
</dbReference>
<dbReference type="AlphaFoldDB" id="A0A3A9ZHI6"/>
<proteinExistence type="predicted"/>
<reference evidence="2 3" key="1">
    <citation type="journal article" date="2004" name="Syst. Appl. Microbiol.">
        <title>Cryptoendolithic actinomycetes from antarctic sandstone rock samples: Micromonospora endolithica sp. nov. and two isolates related to Micromonospora coerulea Jensen 1932.</title>
        <authorList>
            <person name="Hirsch P."/>
            <person name="Mevs U."/>
            <person name="Kroppenstedt R.M."/>
            <person name="Schumann P."/>
            <person name="Stackebrandt E."/>
        </authorList>
    </citation>
    <scope>NUCLEOTIDE SEQUENCE [LARGE SCALE GENOMIC DNA]</scope>
    <source>
        <strain evidence="2 3">JCM 12677</strain>
    </source>
</reference>
<dbReference type="PROSITE" id="PS50043">
    <property type="entry name" value="HTH_LUXR_2"/>
    <property type="match status" value="1"/>
</dbReference>
<keyword evidence="3" id="KW-1185">Reference proteome</keyword>
<dbReference type="Proteomes" id="UP000281726">
    <property type="component" value="Unassembled WGS sequence"/>
</dbReference>
<gene>
    <name evidence="2" type="ORF">D7223_13890</name>
</gene>
<sequence>MAIYKQAFRFGSGSVGQAAEVLGLSVEEHDAGLRELIRLGLVTAGRDDPDVVTVVPPEIAIVRVLERDRETLTRYRDTIAATSESLERIVERFLPLGPGPRLDLEFEVIEDLARVAEMLDMMTDLGRDEMLSMHPGPLPPEHLLREGLARDRRLGERGLSLRALYVKQLTTTPYVATYLRELISFGYEIRTTTTLPIRMIICDARRALIPLDPTHGQAGAIAIDGEVMVRSLVRVFEHCWQDSSPLAGSLNEQPANQLTEQEHTVLRLLAVGMKDEQIGRAIGVSVRTVSRTVSDLMRRLGVQSRFQAGVRAAQAGWVE</sequence>
<evidence type="ECO:0000313" key="2">
    <source>
        <dbReference type="EMBL" id="RKN47828.1"/>
    </source>
</evidence>
<evidence type="ECO:0000313" key="3">
    <source>
        <dbReference type="Proteomes" id="UP000281726"/>
    </source>
</evidence>
<organism evidence="2 3">
    <name type="scientific">Micromonospora endolithica</name>
    <dbReference type="NCBI Taxonomy" id="230091"/>
    <lineage>
        <taxon>Bacteria</taxon>
        <taxon>Bacillati</taxon>
        <taxon>Actinomycetota</taxon>
        <taxon>Actinomycetes</taxon>
        <taxon>Micromonosporales</taxon>
        <taxon>Micromonosporaceae</taxon>
        <taxon>Micromonospora</taxon>
    </lineage>
</organism>
<evidence type="ECO:0000259" key="1">
    <source>
        <dbReference type="PROSITE" id="PS50043"/>
    </source>
</evidence>
<dbReference type="GO" id="GO:0006355">
    <property type="term" value="P:regulation of DNA-templated transcription"/>
    <property type="evidence" value="ECO:0007669"/>
    <property type="project" value="InterPro"/>
</dbReference>
<dbReference type="SMART" id="SM00421">
    <property type="entry name" value="HTH_LUXR"/>
    <property type="match status" value="1"/>
</dbReference>
<dbReference type="OrthoDB" id="4266042at2"/>
<dbReference type="CDD" id="cd06170">
    <property type="entry name" value="LuxR_C_like"/>
    <property type="match status" value="1"/>
</dbReference>
<dbReference type="Gene3D" id="1.10.10.10">
    <property type="entry name" value="Winged helix-like DNA-binding domain superfamily/Winged helix DNA-binding domain"/>
    <property type="match status" value="1"/>
</dbReference>
<dbReference type="GO" id="GO:0003677">
    <property type="term" value="F:DNA binding"/>
    <property type="evidence" value="ECO:0007669"/>
    <property type="project" value="InterPro"/>
</dbReference>
<dbReference type="PRINTS" id="PR00038">
    <property type="entry name" value="HTHLUXR"/>
</dbReference>
<dbReference type="Pfam" id="PF00196">
    <property type="entry name" value="GerE"/>
    <property type="match status" value="1"/>
</dbReference>
<dbReference type="PANTHER" id="PTHR34293:SF1">
    <property type="entry name" value="HTH-TYPE TRANSCRIPTIONAL REGULATOR TRMBL2"/>
    <property type="match status" value="1"/>
</dbReference>
<comment type="caution">
    <text evidence="2">The sequence shown here is derived from an EMBL/GenBank/DDBJ whole genome shotgun (WGS) entry which is preliminary data.</text>
</comment>
<dbReference type="InterPro" id="IPR036388">
    <property type="entry name" value="WH-like_DNA-bd_sf"/>
</dbReference>
<dbReference type="EMBL" id="RBAK01000004">
    <property type="protein sequence ID" value="RKN47828.1"/>
    <property type="molecule type" value="Genomic_DNA"/>
</dbReference>
<protein>
    <submittedName>
        <fullName evidence="2">LuxR family transcriptional regulator</fullName>
    </submittedName>
</protein>
<name>A0A3A9ZHI6_9ACTN</name>
<accession>A0A3A9ZHI6</accession>
<dbReference type="InterPro" id="IPR000792">
    <property type="entry name" value="Tscrpt_reg_LuxR_C"/>
</dbReference>
<dbReference type="RefSeq" id="WP_120728788.1">
    <property type="nucleotide sequence ID" value="NZ_RBAK01000004.1"/>
</dbReference>